<feature type="signal peptide" evidence="1">
    <location>
        <begin position="1"/>
        <end position="24"/>
    </location>
</feature>
<comment type="caution">
    <text evidence="2">The sequence shown here is derived from an EMBL/GenBank/DDBJ whole genome shotgun (WGS) entry which is preliminary data.</text>
</comment>
<evidence type="ECO:0000256" key="1">
    <source>
        <dbReference type="SAM" id="SignalP"/>
    </source>
</evidence>
<evidence type="ECO:0008006" key="4">
    <source>
        <dbReference type="Google" id="ProtNLM"/>
    </source>
</evidence>
<dbReference type="OrthoDB" id="982852at2"/>
<gene>
    <name evidence="2" type="ORF">C7460_109125</name>
</gene>
<organism evidence="2 3">
    <name type="scientific">Marinoscillum furvescens DSM 4134</name>
    <dbReference type="NCBI Taxonomy" id="1122208"/>
    <lineage>
        <taxon>Bacteria</taxon>
        <taxon>Pseudomonadati</taxon>
        <taxon>Bacteroidota</taxon>
        <taxon>Cytophagia</taxon>
        <taxon>Cytophagales</taxon>
        <taxon>Reichenbachiellaceae</taxon>
        <taxon>Marinoscillum</taxon>
    </lineage>
</organism>
<name>A0A3D9L5R5_MARFU</name>
<evidence type="ECO:0000313" key="3">
    <source>
        <dbReference type="Proteomes" id="UP000256779"/>
    </source>
</evidence>
<dbReference type="RefSeq" id="WP_115868235.1">
    <property type="nucleotide sequence ID" value="NZ_QREG01000009.1"/>
</dbReference>
<feature type="chain" id="PRO_5017540831" description="Lipocalin-like protein" evidence="1">
    <location>
        <begin position="25"/>
        <end position="137"/>
    </location>
</feature>
<accession>A0A3D9L5R5</accession>
<dbReference type="PROSITE" id="PS51257">
    <property type="entry name" value="PROKAR_LIPOPROTEIN"/>
    <property type="match status" value="1"/>
</dbReference>
<dbReference type="Proteomes" id="UP000256779">
    <property type="component" value="Unassembled WGS sequence"/>
</dbReference>
<dbReference type="EMBL" id="QREG01000009">
    <property type="protein sequence ID" value="RED98933.1"/>
    <property type="molecule type" value="Genomic_DNA"/>
</dbReference>
<reference evidence="2 3" key="1">
    <citation type="submission" date="2018-07" db="EMBL/GenBank/DDBJ databases">
        <title>Genomic Encyclopedia of Type Strains, Phase IV (KMG-IV): sequencing the most valuable type-strain genomes for metagenomic binning, comparative biology and taxonomic classification.</title>
        <authorList>
            <person name="Goeker M."/>
        </authorList>
    </citation>
    <scope>NUCLEOTIDE SEQUENCE [LARGE SCALE GENOMIC DNA]</scope>
    <source>
        <strain evidence="2 3">DSM 4134</strain>
    </source>
</reference>
<sequence>MKTKNLIIILAIVFSACSGGSEKAADQPEGWVGEWQATWTTDPASFEGVEGLTDFTMPGVVTFDAEQVNIKAYGFEGCVFSKDTLDHSLRWKVANDSLILINDEDTPGMIYQIKEQSDERIHLQLMEDIFLTLEKKS</sequence>
<protein>
    <recommendedName>
        <fullName evidence="4">Lipocalin-like protein</fullName>
    </recommendedName>
</protein>
<dbReference type="AlphaFoldDB" id="A0A3D9L5R5"/>
<keyword evidence="1" id="KW-0732">Signal</keyword>
<proteinExistence type="predicted"/>
<evidence type="ECO:0000313" key="2">
    <source>
        <dbReference type="EMBL" id="RED98933.1"/>
    </source>
</evidence>
<keyword evidence="3" id="KW-1185">Reference proteome</keyword>